<evidence type="ECO:0000313" key="1">
    <source>
        <dbReference type="EMBL" id="RXZ62250.1"/>
    </source>
</evidence>
<name>A0A4Q2KEB7_9FIRM</name>
<gene>
    <name evidence="1" type="ORF">ESZ91_07610</name>
</gene>
<protein>
    <submittedName>
        <fullName evidence="1">HTH domain-containing protein</fullName>
    </submittedName>
</protein>
<keyword evidence="2" id="KW-1185">Reference proteome</keyword>
<sequence length="132" mass="15183">MNNRQGNKKISLILVLKALEQMSDMAHPVSQIHLVKMVNDIGGVLDCDVWCDRKTVGRHIKLLIAAGYDIVSVKRKGYYLNKNEFTKAESETLINLVKNSKLDELEKMRLQKKLIAQQSNVNMKKLKQYLKK</sequence>
<organism evidence="1 2">
    <name type="scientific">Candidatus Borkfalkia ceftriaxoniphila</name>
    <dbReference type="NCBI Taxonomy" id="2508949"/>
    <lineage>
        <taxon>Bacteria</taxon>
        <taxon>Bacillati</taxon>
        <taxon>Bacillota</taxon>
        <taxon>Clostridia</taxon>
        <taxon>Christensenellales</taxon>
        <taxon>Christensenellaceae</taxon>
        <taxon>Candidatus Borkfalkia</taxon>
    </lineage>
</organism>
<reference evidence="1 2" key="1">
    <citation type="journal article" date="2019" name="Gut">
        <title>Antibiotics-induced monodominance of a novel gut bacterial order.</title>
        <authorList>
            <person name="Hildebrand F."/>
            <person name="Moitinho-Silva L."/>
            <person name="Blasche S."/>
            <person name="Jahn M.T."/>
            <person name="Gossmann T.I."/>
            <person name="Heuerta-Cepas J."/>
            <person name="Hercog R."/>
            <person name="Luetge M."/>
            <person name="Bahram M."/>
            <person name="Pryszlak A."/>
            <person name="Alves R.J."/>
            <person name="Waszak S.M."/>
            <person name="Zhu A."/>
            <person name="Ye L."/>
            <person name="Costea P.I."/>
            <person name="Aalvink S."/>
            <person name="Belzer C."/>
            <person name="Forslund S.K."/>
            <person name="Sunagawa S."/>
            <person name="Hentschel U."/>
            <person name="Merten C."/>
            <person name="Patil K.R."/>
            <person name="Benes V."/>
            <person name="Bork P."/>
        </authorList>
    </citation>
    <scope>NUCLEOTIDE SEQUENCE [LARGE SCALE GENOMIC DNA]</scope>
    <source>
        <strain evidence="1 2">HDS1380</strain>
    </source>
</reference>
<dbReference type="InterPro" id="IPR036388">
    <property type="entry name" value="WH-like_DNA-bd_sf"/>
</dbReference>
<proteinExistence type="predicted"/>
<evidence type="ECO:0000313" key="2">
    <source>
        <dbReference type="Proteomes" id="UP000291269"/>
    </source>
</evidence>
<dbReference type="Gene3D" id="1.10.10.10">
    <property type="entry name" value="Winged helix-like DNA-binding domain superfamily/Winged helix DNA-binding domain"/>
    <property type="match status" value="1"/>
</dbReference>
<dbReference type="OrthoDB" id="9772503at2"/>
<accession>A0A4Q2KEB7</accession>
<dbReference type="AlphaFoldDB" id="A0A4Q2KEB7"/>
<dbReference type="Proteomes" id="UP000291269">
    <property type="component" value="Unassembled WGS sequence"/>
</dbReference>
<dbReference type="RefSeq" id="WP_129225775.1">
    <property type="nucleotide sequence ID" value="NZ_SDOZ01000002.1"/>
</dbReference>
<dbReference type="EMBL" id="SDOZ01000002">
    <property type="protein sequence ID" value="RXZ62250.1"/>
    <property type="molecule type" value="Genomic_DNA"/>
</dbReference>
<comment type="caution">
    <text evidence="1">The sequence shown here is derived from an EMBL/GenBank/DDBJ whole genome shotgun (WGS) entry which is preliminary data.</text>
</comment>